<gene>
    <name evidence="16" type="ORF">PHYEVI_LOCUS4261</name>
</gene>
<dbReference type="OrthoDB" id="273257at2759"/>
<feature type="transmembrane region" description="Helical" evidence="13">
    <location>
        <begin position="78"/>
        <end position="101"/>
    </location>
</feature>
<accession>A0A9N9XM36</accession>
<dbReference type="SUPFAM" id="SSF81324">
    <property type="entry name" value="Voltage-gated potassium channels"/>
    <property type="match status" value="1"/>
</dbReference>
<evidence type="ECO:0000256" key="6">
    <source>
        <dbReference type="ARBA" id="ARBA00022958"/>
    </source>
</evidence>
<evidence type="ECO:0000256" key="2">
    <source>
        <dbReference type="ARBA" id="ARBA00022448"/>
    </source>
</evidence>
<dbReference type="Pfam" id="PF17655">
    <property type="entry name" value="IRK_C"/>
    <property type="match status" value="1"/>
</dbReference>
<dbReference type="Proteomes" id="UP001153712">
    <property type="component" value="Chromosome 15"/>
</dbReference>
<evidence type="ECO:0000259" key="15">
    <source>
        <dbReference type="Pfam" id="PF17655"/>
    </source>
</evidence>
<dbReference type="InterPro" id="IPR014756">
    <property type="entry name" value="Ig_E-set"/>
</dbReference>
<evidence type="ECO:0000313" key="17">
    <source>
        <dbReference type="Proteomes" id="UP001153712"/>
    </source>
</evidence>
<dbReference type="GO" id="GO:0034765">
    <property type="term" value="P:regulation of monoatomic ion transmembrane transport"/>
    <property type="evidence" value="ECO:0007669"/>
    <property type="project" value="TreeGrafter"/>
</dbReference>
<evidence type="ECO:0000256" key="9">
    <source>
        <dbReference type="ARBA" id="ARBA00023136"/>
    </source>
</evidence>
<keyword evidence="10 12" id="KW-0407">Ion channel</keyword>
<evidence type="ECO:0000256" key="10">
    <source>
        <dbReference type="ARBA" id="ARBA00023303"/>
    </source>
</evidence>
<keyword evidence="3 12" id="KW-0633">Potassium transport</keyword>
<protein>
    <submittedName>
        <fullName evidence="16">Uncharacterized protein</fullName>
    </submittedName>
</protein>
<evidence type="ECO:0000259" key="14">
    <source>
        <dbReference type="Pfam" id="PF01007"/>
    </source>
</evidence>
<keyword evidence="8 12" id="KW-0406">Ion transport</keyword>
<evidence type="ECO:0000313" key="16">
    <source>
        <dbReference type="EMBL" id="CAG9857863.1"/>
    </source>
</evidence>
<dbReference type="PIRSF" id="PIRSF005465">
    <property type="entry name" value="GIRK_kir"/>
    <property type="match status" value="1"/>
</dbReference>
<evidence type="ECO:0000256" key="1">
    <source>
        <dbReference type="ARBA" id="ARBA00004141"/>
    </source>
</evidence>
<keyword evidence="5 12" id="KW-0851">Voltage-gated channel</keyword>
<reference evidence="16" key="1">
    <citation type="submission" date="2022-01" db="EMBL/GenBank/DDBJ databases">
        <authorList>
            <person name="King R."/>
        </authorList>
    </citation>
    <scope>NUCLEOTIDE SEQUENCE</scope>
</reference>
<sequence length="377" mass="42674">MDSVHLSNYESKMNKSIDGLEGTSLLDKHPNSRITIRKPQYTRAVSKTGECNVYPTKVSKRHFLKDKFTTLVDLKWRYTLAVFFAGFLASWTIFAILWWLIAYTRGDLEADHLPDRQAATGWRPCVTDISGFTSCFLFSVETQQTTGYGEKRPTEKCPEAVALMCVQNVVGLMVDAFVVGVFFAKLMRPKHRARTIRFSRDAVVVLRGNALCLAFRLGDMRTRSRILEAKIKAQLITQVVHKDNRTVSNFMSKLEVSVDDCETDALLMWPVTVVHRITAGSPLFDLVDFGGRRIAGEVEIVVSLEGTVESTDQKTQARSSYLGEEVLWGRRFESVMSLGGDKPGYKIDYSRFDETVKCDETLEYLERIGRDKCKASN</sequence>
<evidence type="ECO:0000256" key="8">
    <source>
        <dbReference type="ARBA" id="ARBA00023065"/>
    </source>
</evidence>
<keyword evidence="7 13" id="KW-1133">Transmembrane helix</keyword>
<feature type="domain" description="Inward rectifier potassium channel C-terminal" evidence="15">
    <location>
        <begin position="196"/>
        <end position="361"/>
    </location>
</feature>
<dbReference type="PANTHER" id="PTHR11767:SF102">
    <property type="entry name" value="INWARDLY RECTIFYING POTASSIUM CHANNEL 1, ISOFORM F"/>
    <property type="match status" value="1"/>
</dbReference>
<keyword evidence="9 13" id="KW-0472">Membrane</keyword>
<dbReference type="SUPFAM" id="SSF81296">
    <property type="entry name" value="E set domains"/>
    <property type="match status" value="1"/>
</dbReference>
<dbReference type="GO" id="GO:0005242">
    <property type="term" value="F:inward rectifier potassium channel activity"/>
    <property type="evidence" value="ECO:0007669"/>
    <property type="project" value="InterPro"/>
</dbReference>
<keyword evidence="17" id="KW-1185">Reference proteome</keyword>
<dbReference type="GO" id="GO:0034702">
    <property type="term" value="C:monoatomic ion channel complex"/>
    <property type="evidence" value="ECO:0007669"/>
    <property type="project" value="UniProtKB-KW"/>
</dbReference>
<comment type="subcellular location">
    <subcellularLocation>
        <location evidence="1 12">Membrane</location>
        <topology evidence="1 12">Multi-pass membrane protein</topology>
    </subcellularLocation>
</comment>
<proteinExistence type="inferred from homology"/>
<evidence type="ECO:0000256" key="13">
    <source>
        <dbReference type="SAM" id="Phobius"/>
    </source>
</evidence>
<evidence type="ECO:0000256" key="5">
    <source>
        <dbReference type="ARBA" id="ARBA00022882"/>
    </source>
</evidence>
<dbReference type="Gene3D" id="2.60.40.1400">
    <property type="entry name" value="G protein-activated inward rectifier potassium channel 1"/>
    <property type="match status" value="1"/>
</dbReference>
<comment type="similarity">
    <text evidence="12">Belongs to the inward rectifier-type potassium channel (TC 1.A.2.1) family.</text>
</comment>
<dbReference type="EMBL" id="OU900108">
    <property type="protein sequence ID" value="CAG9857863.1"/>
    <property type="molecule type" value="Genomic_DNA"/>
</dbReference>
<feature type="domain" description="Potassium channel inwardly rectifying transmembrane" evidence="14">
    <location>
        <begin position="45"/>
        <end position="189"/>
    </location>
</feature>
<feature type="site" description="Role in the control of polyamine-mediated channel gating and in the blocking by intracellular magnesium" evidence="11">
    <location>
        <position position="175"/>
    </location>
</feature>
<dbReference type="InterPro" id="IPR013518">
    <property type="entry name" value="K_chnl_inward-rec_Kir_cyto"/>
</dbReference>
<dbReference type="AlphaFoldDB" id="A0A9N9XM36"/>
<name>A0A9N9XM36_PHYSR</name>
<dbReference type="PRINTS" id="PR01320">
    <property type="entry name" value="KIRCHANNEL"/>
</dbReference>
<dbReference type="PANTHER" id="PTHR11767">
    <property type="entry name" value="INWARD RECTIFIER POTASSIUM CHANNEL"/>
    <property type="match status" value="1"/>
</dbReference>
<dbReference type="FunFam" id="1.10.287.70:FF:000019">
    <property type="entry name" value="G protein-activated inward rectifier potassium channel 1"/>
    <property type="match status" value="1"/>
</dbReference>
<dbReference type="InterPro" id="IPR040445">
    <property type="entry name" value="Kir_TM"/>
</dbReference>
<evidence type="ECO:0000256" key="7">
    <source>
        <dbReference type="ARBA" id="ARBA00022989"/>
    </source>
</evidence>
<evidence type="ECO:0000256" key="4">
    <source>
        <dbReference type="ARBA" id="ARBA00022692"/>
    </source>
</evidence>
<dbReference type="Pfam" id="PF01007">
    <property type="entry name" value="IRK"/>
    <property type="match status" value="1"/>
</dbReference>
<dbReference type="Gene3D" id="1.10.287.70">
    <property type="match status" value="1"/>
</dbReference>
<dbReference type="GO" id="GO:1990573">
    <property type="term" value="P:potassium ion import across plasma membrane"/>
    <property type="evidence" value="ECO:0007669"/>
    <property type="project" value="TreeGrafter"/>
</dbReference>
<dbReference type="InterPro" id="IPR041647">
    <property type="entry name" value="IRK_C"/>
</dbReference>
<dbReference type="InterPro" id="IPR016449">
    <property type="entry name" value="K_chnl_inward-rec_Kir"/>
</dbReference>
<evidence type="ECO:0000256" key="11">
    <source>
        <dbReference type="PIRSR" id="PIRSR005465-1"/>
    </source>
</evidence>
<feature type="transmembrane region" description="Helical" evidence="13">
    <location>
        <begin position="160"/>
        <end position="184"/>
    </location>
</feature>
<keyword evidence="4 12" id="KW-0812">Transmembrane</keyword>
<evidence type="ECO:0000256" key="12">
    <source>
        <dbReference type="RuleBase" id="RU003822"/>
    </source>
</evidence>
<dbReference type="GO" id="GO:0005886">
    <property type="term" value="C:plasma membrane"/>
    <property type="evidence" value="ECO:0007669"/>
    <property type="project" value="TreeGrafter"/>
</dbReference>
<organism evidence="16 17">
    <name type="scientific">Phyllotreta striolata</name>
    <name type="common">Striped flea beetle</name>
    <name type="synonym">Crioceris striolata</name>
    <dbReference type="NCBI Taxonomy" id="444603"/>
    <lineage>
        <taxon>Eukaryota</taxon>
        <taxon>Metazoa</taxon>
        <taxon>Ecdysozoa</taxon>
        <taxon>Arthropoda</taxon>
        <taxon>Hexapoda</taxon>
        <taxon>Insecta</taxon>
        <taxon>Pterygota</taxon>
        <taxon>Neoptera</taxon>
        <taxon>Endopterygota</taxon>
        <taxon>Coleoptera</taxon>
        <taxon>Polyphaga</taxon>
        <taxon>Cucujiformia</taxon>
        <taxon>Chrysomeloidea</taxon>
        <taxon>Chrysomelidae</taxon>
        <taxon>Galerucinae</taxon>
        <taxon>Alticini</taxon>
        <taxon>Phyllotreta</taxon>
    </lineage>
</organism>
<evidence type="ECO:0000256" key="3">
    <source>
        <dbReference type="ARBA" id="ARBA00022538"/>
    </source>
</evidence>
<keyword evidence="6 12" id="KW-0630">Potassium</keyword>
<keyword evidence="2 12" id="KW-0813">Transport</keyword>